<evidence type="ECO:0000256" key="1">
    <source>
        <dbReference type="HAMAP-Rule" id="MF_00691"/>
    </source>
</evidence>
<dbReference type="Gene3D" id="3.20.20.370">
    <property type="entry name" value="Glycoside hydrolase/deacetylase"/>
    <property type="match status" value="1"/>
</dbReference>
<organism evidence="2 3">
    <name type="scientific">Sulfurovum indicum</name>
    <dbReference type="NCBI Taxonomy" id="2779528"/>
    <lineage>
        <taxon>Bacteria</taxon>
        <taxon>Pseudomonadati</taxon>
        <taxon>Campylobacterota</taxon>
        <taxon>Epsilonproteobacteria</taxon>
        <taxon>Campylobacterales</taxon>
        <taxon>Sulfurovaceae</taxon>
        <taxon>Sulfurovum</taxon>
    </lineage>
</organism>
<comment type="function">
    <text evidence="1">Catalyzes the cleavage of 5-oxoproline to form L-glutamate coupled to the hydrolysis of ATP to ADP and inorganic phosphate.</text>
</comment>
<keyword evidence="1" id="KW-0547">Nucleotide-binding</keyword>
<dbReference type="PANTHER" id="PTHR30292">
    <property type="entry name" value="UNCHARACTERIZED PROTEIN YBGL-RELATED"/>
    <property type="match status" value="1"/>
</dbReference>
<dbReference type="HAMAP" id="MF_00691">
    <property type="entry name" value="PxpA"/>
    <property type="match status" value="1"/>
</dbReference>
<comment type="similarity">
    <text evidence="1">Belongs to the LamB/PxpA family.</text>
</comment>
<dbReference type="CDD" id="cd10787">
    <property type="entry name" value="LamB_YcsF_like"/>
    <property type="match status" value="1"/>
</dbReference>
<dbReference type="KEGG" id="sinu:IMZ28_07995"/>
<dbReference type="InterPro" id="IPR011330">
    <property type="entry name" value="Glyco_hydro/deAcase_b/a-brl"/>
</dbReference>
<sequence length="248" mass="27792">MLKLNCDLGEGFGIYRIGEDNKIMPYIDMANLACGFHASDPSHMQESVRLAKMYGVSIGAHPSYPDLQGFGRRVMQCTPEEIEAFMLYQIGALDAMCRVEGTKVDYVKPHGALYNQMMKEPLLFESIVHSIAKYNIDLPLVILSTPQSQQYEEIAEKYGIRLMYELFADRAYTNEGRLVSRSEKGAVIEDESEVLGRIGRLLEEGVLESNDGALLHLKADTLCVHGDTKTARSLVIALRDMIDAYRDS</sequence>
<comment type="subunit">
    <text evidence="1">Forms a complex composed of PxpA, PxpB and PxpC.</text>
</comment>
<keyword evidence="3" id="KW-1185">Reference proteome</keyword>
<dbReference type="NCBIfam" id="NF003816">
    <property type="entry name" value="PRK05406.1-5"/>
    <property type="match status" value="1"/>
</dbReference>
<dbReference type="RefSeq" id="WP_197548059.1">
    <property type="nucleotide sequence ID" value="NZ_CP063164.1"/>
</dbReference>
<dbReference type="AlphaFoldDB" id="A0A7M1S1Q9"/>
<proteinExistence type="inferred from homology"/>
<dbReference type="NCBIfam" id="NF003814">
    <property type="entry name" value="PRK05406.1-3"/>
    <property type="match status" value="1"/>
</dbReference>
<accession>A0A7M1S1Q9</accession>
<dbReference type="PANTHER" id="PTHR30292:SF0">
    <property type="entry name" value="5-OXOPROLINASE SUBUNIT A"/>
    <property type="match status" value="1"/>
</dbReference>
<reference evidence="2 3" key="1">
    <citation type="submission" date="2020-10" db="EMBL/GenBank/DDBJ databases">
        <title>The genome of sulfurovum sp.</title>
        <authorList>
            <person name="Xie S."/>
            <person name="Shao Z."/>
            <person name="Jiang L."/>
        </authorList>
    </citation>
    <scope>NUCLEOTIDE SEQUENCE [LARGE SCALE GENOMIC DNA]</scope>
    <source>
        <strain evidence="2 3">ST-419</strain>
    </source>
</reference>
<gene>
    <name evidence="1" type="primary">pxpA</name>
    <name evidence="2" type="ORF">IMZ28_07995</name>
</gene>
<comment type="catalytic activity">
    <reaction evidence="1">
        <text>5-oxo-L-proline + ATP + 2 H2O = L-glutamate + ADP + phosphate + H(+)</text>
        <dbReference type="Rhea" id="RHEA:10348"/>
        <dbReference type="ChEBI" id="CHEBI:15377"/>
        <dbReference type="ChEBI" id="CHEBI:15378"/>
        <dbReference type="ChEBI" id="CHEBI:29985"/>
        <dbReference type="ChEBI" id="CHEBI:30616"/>
        <dbReference type="ChEBI" id="CHEBI:43474"/>
        <dbReference type="ChEBI" id="CHEBI:58402"/>
        <dbReference type="ChEBI" id="CHEBI:456216"/>
        <dbReference type="EC" id="3.5.2.9"/>
    </reaction>
</comment>
<dbReference type="Proteomes" id="UP000595074">
    <property type="component" value="Chromosome"/>
</dbReference>
<evidence type="ECO:0000313" key="3">
    <source>
        <dbReference type="Proteomes" id="UP000595074"/>
    </source>
</evidence>
<dbReference type="SUPFAM" id="SSF88713">
    <property type="entry name" value="Glycoside hydrolase/deacetylase"/>
    <property type="match status" value="1"/>
</dbReference>
<protein>
    <recommendedName>
        <fullName evidence="1">5-oxoprolinase subunit A</fullName>
        <shortName evidence="1">5-OPase subunit A</shortName>
        <ecNumber evidence="1">3.5.2.9</ecNumber>
    </recommendedName>
    <alternativeName>
        <fullName evidence="1">5-oxoprolinase (ATP-hydrolyzing) subunit A</fullName>
    </alternativeName>
</protein>
<dbReference type="EMBL" id="CP063164">
    <property type="protein sequence ID" value="QOR61385.1"/>
    <property type="molecule type" value="Genomic_DNA"/>
</dbReference>
<keyword evidence="1" id="KW-0067">ATP-binding</keyword>
<keyword evidence="1" id="KW-0378">Hydrolase</keyword>
<dbReference type="EC" id="3.5.2.9" evidence="1"/>
<dbReference type="GO" id="GO:0005524">
    <property type="term" value="F:ATP binding"/>
    <property type="evidence" value="ECO:0007669"/>
    <property type="project" value="UniProtKB-UniRule"/>
</dbReference>
<evidence type="ECO:0000313" key="2">
    <source>
        <dbReference type="EMBL" id="QOR61385.1"/>
    </source>
</evidence>
<dbReference type="Pfam" id="PF03746">
    <property type="entry name" value="LamB_YcsF"/>
    <property type="match status" value="1"/>
</dbReference>
<dbReference type="GO" id="GO:0005975">
    <property type="term" value="P:carbohydrate metabolic process"/>
    <property type="evidence" value="ECO:0007669"/>
    <property type="project" value="InterPro"/>
</dbReference>
<name>A0A7M1S1Q9_9BACT</name>
<dbReference type="InterPro" id="IPR005501">
    <property type="entry name" value="LamB/YcsF/PxpA-like"/>
</dbReference>
<dbReference type="GO" id="GO:0017168">
    <property type="term" value="F:5-oxoprolinase (ATP-hydrolyzing) activity"/>
    <property type="evidence" value="ECO:0007669"/>
    <property type="project" value="UniProtKB-UniRule"/>
</dbReference>